<evidence type="ECO:0000313" key="3">
    <source>
        <dbReference type="EMBL" id="STZ57406.1"/>
    </source>
</evidence>
<name>A0A378TD05_9MYCO</name>
<comment type="similarity">
    <text evidence="1">Belongs to the short-chain dehydrogenases/reductases (SDR) family.</text>
</comment>
<keyword evidence="3" id="KW-0560">Oxidoreductase</keyword>
<reference evidence="3 4" key="1">
    <citation type="submission" date="2018-06" db="EMBL/GenBank/DDBJ databases">
        <authorList>
            <consortium name="Pathogen Informatics"/>
            <person name="Doyle S."/>
        </authorList>
    </citation>
    <scope>NUCLEOTIDE SEQUENCE [LARGE SCALE GENOMIC DNA]</scope>
    <source>
        <strain evidence="3 4">NCTC10821</strain>
    </source>
</reference>
<dbReference type="SUPFAM" id="SSF51735">
    <property type="entry name" value="NAD(P)-binding Rossmann-fold domains"/>
    <property type="match status" value="1"/>
</dbReference>
<dbReference type="Gene3D" id="3.40.50.720">
    <property type="entry name" value="NAD(P)-binding Rossmann-like Domain"/>
    <property type="match status" value="1"/>
</dbReference>
<proteinExistence type="inferred from homology"/>
<dbReference type="GO" id="GO:0141148">
    <property type="term" value="F:enoyl-[acyl-carrier-protein] reductase (NADPH) activity"/>
    <property type="evidence" value="ECO:0007669"/>
    <property type="project" value="UniProtKB-EC"/>
</dbReference>
<dbReference type="PRINTS" id="PR00080">
    <property type="entry name" value="SDRFAMILY"/>
</dbReference>
<evidence type="ECO:0000256" key="2">
    <source>
        <dbReference type="SAM" id="MobiDB-lite"/>
    </source>
</evidence>
<dbReference type="InterPro" id="IPR036291">
    <property type="entry name" value="NAD(P)-bd_dom_sf"/>
</dbReference>
<evidence type="ECO:0000313" key="4">
    <source>
        <dbReference type="Proteomes" id="UP000254978"/>
    </source>
</evidence>
<protein>
    <submittedName>
        <fullName evidence="3">Short-chain dehydrogenase</fullName>
        <ecNumber evidence="3">1.1.1.100</ecNumber>
        <ecNumber evidence="3">1.3.1.10</ecNumber>
    </submittedName>
</protein>
<organism evidence="3 4">
    <name type="scientific">Mycolicibacterium tokaiense</name>
    <dbReference type="NCBI Taxonomy" id="39695"/>
    <lineage>
        <taxon>Bacteria</taxon>
        <taxon>Bacillati</taxon>
        <taxon>Actinomycetota</taxon>
        <taxon>Actinomycetes</taxon>
        <taxon>Mycobacteriales</taxon>
        <taxon>Mycobacteriaceae</taxon>
        <taxon>Mycolicibacterium</taxon>
    </lineage>
</organism>
<keyword evidence="4" id="KW-1185">Reference proteome</keyword>
<dbReference type="PANTHER" id="PTHR44147">
    <property type="entry name" value="DEHYDROGENASE/REDUCTASE SDR FAMILY MEMBER 1"/>
    <property type="match status" value="1"/>
</dbReference>
<accession>A0A378TD05</accession>
<dbReference type="PRINTS" id="PR00081">
    <property type="entry name" value="GDHRDH"/>
</dbReference>
<dbReference type="Proteomes" id="UP000254978">
    <property type="component" value="Unassembled WGS sequence"/>
</dbReference>
<dbReference type="Pfam" id="PF00106">
    <property type="entry name" value="adh_short"/>
    <property type="match status" value="1"/>
</dbReference>
<dbReference type="PANTHER" id="PTHR44147:SF2">
    <property type="entry name" value="DEHYDROGENASE_REDUCTASE SDR FAMILY MEMBER 1"/>
    <property type="match status" value="1"/>
</dbReference>
<feature type="compositionally biased region" description="Basic and acidic residues" evidence="2">
    <location>
        <begin position="260"/>
        <end position="271"/>
    </location>
</feature>
<dbReference type="GO" id="GO:0004316">
    <property type="term" value="F:3-oxoacyl-[acyl-carrier-protein] reductase (NADPH) activity"/>
    <property type="evidence" value="ECO:0007669"/>
    <property type="project" value="UniProtKB-EC"/>
</dbReference>
<sequence>MSTPRKTAIVTGASRGAGRGIAAALGAAGWQVYVTGRSDAGSGRRTTIEAAAQEVSDAGGLGVPVRVDHGDDAAVAALFGQVAAEAGRLDLLVNNAAALHPRLTDPEPFWEKPIDVADVLNVGLRSAYVASWHAAPMMVAQGSGLIVFTSSPGSVCYMHGPAYGAQKAGVDKLAADMAVDFRGTGVAVLSIWMGILLTEKMRRAFDGNPDGLTEFAQHAETPEFTGRLIDALHRDPELAELSGQTVIGAELAQRYGITDEGGRRPRSHRDMLGSPRVPHPAVMR</sequence>
<feature type="region of interest" description="Disordered" evidence="2">
    <location>
        <begin position="257"/>
        <end position="284"/>
    </location>
</feature>
<dbReference type="EC" id="1.1.1.100" evidence="3"/>
<dbReference type="EC" id="1.3.1.10" evidence="3"/>
<evidence type="ECO:0000256" key="1">
    <source>
        <dbReference type="RuleBase" id="RU000363"/>
    </source>
</evidence>
<dbReference type="EMBL" id="UGQT01000001">
    <property type="protein sequence ID" value="STZ57406.1"/>
    <property type="molecule type" value="Genomic_DNA"/>
</dbReference>
<dbReference type="InterPro" id="IPR002347">
    <property type="entry name" value="SDR_fam"/>
</dbReference>
<dbReference type="AlphaFoldDB" id="A0A378TD05"/>
<gene>
    <name evidence="3" type="primary">fabL</name>
    <name evidence="3" type="ORF">NCTC10821_00906</name>
</gene>